<feature type="domain" description="K+ potassium transporter C-terminal" evidence="11">
    <location>
        <begin position="570"/>
        <end position="751"/>
    </location>
</feature>
<evidence type="ECO:0000256" key="3">
    <source>
        <dbReference type="ARBA" id="ARBA00022538"/>
    </source>
</evidence>
<dbReference type="Pfam" id="PF22776">
    <property type="entry name" value="K_trans_C"/>
    <property type="match status" value="1"/>
</dbReference>
<keyword evidence="2" id="KW-0813">Transport</keyword>
<feature type="transmembrane region" description="Helical" evidence="9">
    <location>
        <begin position="66"/>
        <end position="88"/>
    </location>
</feature>
<dbReference type="AlphaFoldDB" id="A0AAD4Q7Y6"/>
<keyword evidence="3" id="KW-0633">Potassium transport</keyword>
<feature type="transmembrane region" description="Helical" evidence="9">
    <location>
        <begin position="411"/>
        <end position="429"/>
    </location>
</feature>
<keyword evidence="8 9" id="KW-0472">Membrane</keyword>
<feature type="transmembrane region" description="Helical" evidence="9">
    <location>
        <begin position="181"/>
        <end position="198"/>
    </location>
</feature>
<feature type="transmembrane region" description="Helical" evidence="9">
    <location>
        <begin position="21"/>
        <end position="40"/>
    </location>
</feature>
<evidence type="ECO:0000256" key="7">
    <source>
        <dbReference type="ARBA" id="ARBA00023065"/>
    </source>
</evidence>
<dbReference type="InterPro" id="IPR053951">
    <property type="entry name" value="K_trans_N"/>
</dbReference>
<dbReference type="Pfam" id="PF02705">
    <property type="entry name" value="K_trans"/>
    <property type="match status" value="1"/>
</dbReference>
<name>A0AAD4Q7Y6_9AGAM</name>
<gene>
    <name evidence="12" type="ORF">EDB92DRAFT_2055026</name>
</gene>
<feature type="transmembrane region" description="Helical" evidence="9">
    <location>
        <begin position="382"/>
        <end position="405"/>
    </location>
</feature>
<evidence type="ECO:0000256" key="4">
    <source>
        <dbReference type="ARBA" id="ARBA00022692"/>
    </source>
</evidence>
<feature type="transmembrane region" description="Helical" evidence="9">
    <location>
        <begin position="210"/>
        <end position="230"/>
    </location>
</feature>
<comment type="caution">
    <text evidence="12">The sequence shown here is derived from an EMBL/GenBank/DDBJ whole genome shotgun (WGS) entry which is preliminary data.</text>
</comment>
<organism evidence="12 13">
    <name type="scientific">Lactarius akahatsu</name>
    <dbReference type="NCBI Taxonomy" id="416441"/>
    <lineage>
        <taxon>Eukaryota</taxon>
        <taxon>Fungi</taxon>
        <taxon>Dikarya</taxon>
        <taxon>Basidiomycota</taxon>
        <taxon>Agaricomycotina</taxon>
        <taxon>Agaricomycetes</taxon>
        <taxon>Russulales</taxon>
        <taxon>Russulaceae</taxon>
        <taxon>Lactarius</taxon>
    </lineage>
</organism>
<evidence type="ECO:0000256" key="9">
    <source>
        <dbReference type="SAM" id="Phobius"/>
    </source>
</evidence>
<dbReference type="Proteomes" id="UP001201163">
    <property type="component" value="Unassembled WGS sequence"/>
</dbReference>
<feature type="transmembrane region" description="Helical" evidence="9">
    <location>
        <begin position="328"/>
        <end position="361"/>
    </location>
</feature>
<evidence type="ECO:0000313" key="13">
    <source>
        <dbReference type="Proteomes" id="UP001201163"/>
    </source>
</evidence>
<dbReference type="EMBL" id="JAKELL010000062">
    <property type="protein sequence ID" value="KAH8985528.1"/>
    <property type="molecule type" value="Genomic_DNA"/>
</dbReference>
<keyword evidence="5" id="KW-0630">Potassium</keyword>
<evidence type="ECO:0000256" key="2">
    <source>
        <dbReference type="ARBA" id="ARBA00022448"/>
    </source>
</evidence>
<keyword evidence="13" id="KW-1185">Reference proteome</keyword>
<protein>
    <submittedName>
        <fullName evidence="12">Potassium transporter</fullName>
    </submittedName>
</protein>
<proteinExistence type="predicted"/>
<reference evidence="12" key="1">
    <citation type="submission" date="2022-01" db="EMBL/GenBank/DDBJ databases">
        <title>Comparative genomics reveals a dynamic genome evolution in the ectomycorrhizal milk-cap (Lactarius) mushrooms.</title>
        <authorList>
            <consortium name="DOE Joint Genome Institute"/>
            <person name="Lebreton A."/>
            <person name="Tang N."/>
            <person name="Kuo A."/>
            <person name="LaButti K."/>
            <person name="Drula E."/>
            <person name="Barry K."/>
            <person name="Clum A."/>
            <person name="Lipzen A."/>
            <person name="Mousain D."/>
            <person name="Ng V."/>
            <person name="Wang R."/>
            <person name="Wang X."/>
            <person name="Dai Y."/>
            <person name="Henrissat B."/>
            <person name="Grigoriev I.V."/>
            <person name="Guerin-Laguette A."/>
            <person name="Yu F."/>
            <person name="Martin F.M."/>
        </authorList>
    </citation>
    <scope>NUCLEOTIDE SEQUENCE</scope>
    <source>
        <strain evidence="12">QP</strain>
    </source>
</reference>
<dbReference type="PANTHER" id="PTHR30540">
    <property type="entry name" value="OSMOTIC STRESS POTASSIUM TRANSPORTER"/>
    <property type="match status" value="1"/>
</dbReference>
<dbReference type="GO" id="GO:0015079">
    <property type="term" value="F:potassium ion transmembrane transporter activity"/>
    <property type="evidence" value="ECO:0007669"/>
    <property type="project" value="InterPro"/>
</dbReference>
<sequence>MSTSSGSSTILKPGHPSRRPLHATGLALAILSFQTLGIIYSDIGTSPLYVLNGIWSSSGPVPPKEDVIGCISAIIWALTLLPLCKYVLICLHFGTHEGEGGTFALYQGIYPPKFFESTPTHDSMMAGKKRRADIKPPNSFRWPMLIWALFGTGLTMADGVLTAAVSVTSAVGGIAVAKPSVSEHVVSISIGFLLVLFLSQPLGTARLSLFFAPITFTWLLLLAGTGIYNITKHSGIFRAFDPSRAVMYFVRTGSYDTLAGVLLAVTGCEALFANLGQFNMISIQISFTSLVYPSLVLAYLGQGARLIVDGEDVISNIFYRTIPGKHNGPLFWVLFTYAILATLIASQALVTASFSLVQQLVNMRSLPPIHMIHTSDKTEGQLYIPVINWILMLATIIIVAAFNNATQLTNAYGFAVATVMFTTTVLVALQMRYVKHLPIIVAILFLGFFGFLDGLFWGASLKKIPHGAWVPLMLGVILLMIMTFWTWAKGLEDQFDRKSRKRLEGIIIPEGAGAIFGDSEKREEGEFVALQEQDDGDHCNKTLYLITPPLPDAKGAQGEERRVIARLNLLAIFHGVSHERGVPPSFTSFLRQWPSLPAFGVFLTTRVLPVPYVDDADRYVVSRVEVLPGFYGVAQYLGFRDEAALRMDEIIARVAELEERYAGADPDGNERAGARRRVARLLELARHPTHVIPHYAPKSKSLAMGRLSPIANYLRRVLIEDIYGRLTMMLPEGEGWLAPADEIIHVGVTATI</sequence>
<feature type="transmembrane region" description="Helical" evidence="9">
    <location>
        <begin position="145"/>
        <end position="175"/>
    </location>
</feature>
<evidence type="ECO:0000313" key="12">
    <source>
        <dbReference type="EMBL" id="KAH8985528.1"/>
    </source>
</evidence>
<keyword evidence="7" id="KW-0406">Ion transport</keyword>
<evidence type="ECO:0000256" key="1">
    <source>
        <dbReference type="ARBA" id="ARBA00004141"/>
    </source>
</evidence>
<dbReference type="NCBIfam" id="TIGR00794">
    <property type="entry name" value="kup"/>
    <property type="match status" value="1"/>
</dbReference>
<keyword evidence="6 9" id="KW-1133">Transmembrane helix</keyword>
<dbReference type="InterPro" id="IPR003855">
    <property type="entry name" value="K+_transporter"/>
</dbReference>
<dbReference type="GO" id="GO:0016020">
    <property type="term" value="C:membrane"/>
    <property type="evidence" value="ECO:0007669"/>
    <property type="project" value="UniProtKB-SubCell"/>
</dbReference>
<feature type="transmembrane region" description="Helical" evidence="9">
    <location>
        <begin position="257"/>
        <end position="275"/>
    </location>
</feature>
<dbReference type="PANTHER" id="PTHR30540:SF83">
    <property type="entry name" value="K+ POTASSIUM TRANSPORTER"/>
    <property type="match status" value="1"/>
</dbReference>
<feature type="domain" description="K+ potassium transporter integral membrane" evidence="10">
    <location>
        <begin position="32"/>
        <end position="504"/>
    </location>
</feature>
<dbReference type="InterPro" id="IPR053952">
    <property type="entry name" value="K_trans_C"/>
</dbReference>
<feature type="transmembrane region" description="Helical" evidence="9">
    <location>
        <begin position="469"/>
        <end position="488"/>
    </location>
</feature>
<keyword evidence="4 9" id="KW-0812">Transmembrane</keyword>
<feature type="transmembrane region" description="Helical" evidence="9">
    <location>
        <begin position="436"/>
        <end position="457"/>
    </location>
</feature>
<evidence type="ECO:0000259" key="11">
    <source>
        <dbReference type="Pfam" id="PF22776"/>
    </source>
</evidence>
<accession>A0AAD4Q7Y6</accession>
<evidence type="ECO:0000256" key="5">
    <source>
        <dbReference type="ARBA" id="ARBA00022958"/>
    </source>
</evidence>
<evidence type="ECO:0000259" key="10">
    <source>
        <dbReference type="Pfam" id="PF02705"/>
    </source>
</evidence>
<comment type="subcellular location">
    <subcellularLocation>
        <location evidence="1">Membrane</location>
        <topology evidence="1">Multi-pass membrane protein</topology>
    </subcellularLocation>
</comment>
<evidence type="ECO:0000256" key="8">
    <source>
        <dbReference type="ARBA" id="ARBA00023136"/>
    </source>
</evidence>
<evidence type="ECO:0000256" key="6">
    <source>
        <dbReference type="ARBA" id="ARBA00022989"/>
    </source>
</evidence>